<proteinExistence type="predicted"/>
<gene>
    <name evidence="1" type="ORF">DY000_02027216</name>
</gene>
<protein>
    <submittedName>
        <fullName evidence="1">Uncharacterized protein</fullName>
    </submittedName>
</protein>
<sequence length="146" mass="16328">MSLEGPQPIAGIRARGGAAEVAEIVQQRGEYLGCSQERESRKVDYHTVQLSPLSSTGSNTKEPLHVVDKNVMRSPLRRSKVTRLDLDNILRHDRGRLDYIHSRLSNNFAERPTKTEPKDIPVKDMSKSKSELGWGSYIETIGNGNT</sequence>
<keyword evidence="2" id="KW-1185">Reference proteome</keyword>
<comment type="caution">
    <text evidence="1">The sequence shown here is derived from an EMBL/GenBank/DDBJ whole genome shotgun (WGS) entry which is preliminary data.</text>
</comment>
<dbReference type="EMBL" id="QGKV02000299">
    <property type="protein sequence ID" value="KAF3595191.1"/>
    <property type="molecule type" value="Genomic_DNA"/>
</dbReference>
<reference evidence="1 2" key="1">
    <citation type="journal article" date="2020" name="BMC Genomics">
        <title>Intraspecific diversification of the crop wild relative Brassica cretica Lam. using demographic model selection.</title>
        <authorList>
            <person name="Kioukis A."/>
            <person name="Michalopoulou V.A."/>
            <person name="Briers L."/>
            <person name="Pirintsos S."/>
            <person name="Studholme D.J."/>
            <person name="Pavlidis P."/>
            <person name="Sarris P.F."/>
        </authorList>
    </citation>
    <scope>NUCLEOTIDE SEQUENCE [LARGE SCALE GENOMIC DNA]</scope>
    <source>
        <strain evidence="2">cv. PFS-1207/04</strain>
    </source>
</reference>
<name>A0ABQ7EFB6_BRACR</name>
<accession>A0ABQ7EFB6</accession>
<dbReference type="Proteomes" id="UP000266723">
    <property type="component" value="Unassembled WGS sequence"/>
</dbReference>
<organism evidence="1 2">
    <name type="scientific">Brassica cretica</name>
    <name type="common">Mustard</name>
    <dbReference type="NCBI Taxonomy" id="69181"/>
    <lineage>
        <taxon>Eukaryota</taxon>
        <taxon>Viridiplantae</taxon>
        <taxon>Streptophyta</taxon>
        <taxon>Embryophyta</taxon>
        <taxon>Tracheophyta</taxon>
        <taxon>Spermatophyta</taxon>
        <taxon>Magnoliopsida</taxon>
        <taxon>eudicotyledons</taxon>
        <taxon>Gunneridae</taxon>
        <taxon>Pentapetalae</taxon>
        <taxon>rosids</taxon>
        <taxon>malvids</taxon>
        <taxon>Brassicales</taxon>
        <taxon>Brassicaceae</taxon>
        <taxon>Brassiceae</taxon>
        <taxon>Brassica</taxon>
    </lineage>
</organism>
<evidence type="ECO:0000313" key="2">
    <source>
        <dbReference type="Proteomes" id="UP000266723"/>
    </source>
</evidence>
<evidence type="ECO:0000313" key="1">
    <source>
        <dbReference type="EMBL" id="KAF3595191.1"/>
    </source>
</evidence>